<evidence type="ECO:0000256" key="3">
    <source>
        <dbReference type="ARBA" id="ARBA00022989"/>
    </source>
</evidence>
<feature type="transmembrane region" description="Helical" evidence="7">
    <location>
        <begin position="205"/>
        <end position="223"/>
    </location>
</feature>
<evidence type="ECO:0000259" key="8">
    <source>
        <dbReference type="SMART" id="SM00752"/>
    </source>
</evidence>
<comment type="caution">
    <text evidence="9">The sequence shown here is derived from an EMBL/GenBank/DDBJ whole genome shotgun (WGS) entry which is preliminary data.</text>
</comment>
<feature type="transmembrane region" description="Helical" evidence="7">
    <location>
        <begin position="61"/>
        <end position="81"/>
    </location>
</feature>
<keyword evidence="3 7" id="KW-1133">Transmembrane helix</keyword>
<evidence type="ECO:0000256" key="4">
    <source>
        <dbReference type="ARBA" id="ARBA00023136"/>
    </source>
</evidence>
<dbReference type="InterPro" id="IPR011020">
    <property type="entry name" value="HTTM-like"/>
</dbReference>
<gene>
    <name evidence="9" type="ORF">OO016_04525</name>
</gene>
<sequence length="446" mass="52086">MGSRLLFTKMDNSPLVLFRIFFGILISLECYGAIMTGWVRTNLVIPDFTFTFIGFEWLRNLLGPGMYVYFFVMGSLGILVALGYRYRLSMLSFTIMWTGAYLMQKTSYNNHYYLLILISAIMSLLPANHSVSLDARNNPGIRKEWMYSYVKWLIVLQLFIVYTYASIAKWYQDWFDFSIIEILMKGRSHYPIIGDWLQLEPVHQVIGLTGILFDLLVVPALLWKPTRNLAFICSIIFHLFNSMVFQIGIFPYLSLAFIVFFYPPETIQRIFLPGKTAYSGKESTKPAYARPLLLLGGLYFVVQILLPLRHHAIPGNVLWTEEGHRLSWRMMLRTRQGQATFTVVDRETGERRPVNLHEHLNPKQRQKIAAYPDFIWQFAQHLEDIYAREGKEIAVYVESRVRVNNHAFAPLVDPNVDLAREKWDPWRHHNWILPAPWSSEVDQLIQ</sequence>
<evidence type="ECO:0000256" key="6">
    <source>
        <dbReference type="ARBA" id="ARBA00023239"/>
    </source>
</evidence>
<evidence type="ECO:0000256" key="7">
    <source>
        <dbReference type="SAM" id="Phobius"/>
    </source>
</evidence>
<evidence type="ECO:0000313" key="9">
    <source>
        <dbReference type="EMBL" id="MCX2718861.1"/>
    </source>
</evidence>
<dbReference type="PANTHER" id="PTHR12639:SF7">
    <property type="entry name" value="HTTM DOMAIN-CONTAINING PROTEIN"/>
    <property type="match status" value="1"/>
</dbReference>
<keyword evidence="4 7" id="KW-0472">Membrane</keyword>
<evidence type="ECO:0000256" key="5">
    <source>
        <dbReference type="ARBA" id="ARBA00023157"/>
    </source>
</evidence>
<protein>
    <submittedName>
        <fullName evidence="9">HTTM domain-containing protein</fullName>
    </submittedName>
</protein>
<dbReference type="GO" id="GO:0008488">
    <property type="term" value="F:gamma-glutamyl carboxylase activity"/>
    <property type="evidence" value="ECO:0007669"/>
    <property type="project" value="InterPro"/>
</dbReference>
<evidence type="ECO:0000313" key="10">
    <source>
        <dbReference type="Proteomes" id="UP001207116"/>
    </source>
</evidence>
<dbReference type="RefSeq" id="WP_266011203.1">
    <property type="nucleotide sequence ID" value="NZ_JAPFQP010000001.1"/>
</dbReference>
<dbReference type="EMBL" id="JAPFQP010000001">
    <property type="protein sequence ID" value="MCX2718861.1"/>
    <property type="molecule type" value="Genomic_DNA"/>
</dbReference>
<dbReference type="SMART" id="SM00752">
    <property type="entry name" value="HTTM"/>
    <property type="match status" value="1"/>
</dbReference>
<feature type="transmembrane region" description="Helical" evidence="7">
    <location>
        <begin position="20"/>
        <end position="41"/>
    </location>
</feature>
<comment type="subcellular location">
    <subcellularLocation>
        <location evidence="1">Endomembrane system</location>
        <topology evidence="1">Multi-pass membrane protein</topology>
    </subcellularLocation>
</comment>
<proteinExistence type="predicted"/>
<feature type="domain" description="HTTM-like" evidence="8">
    <location>
        <begin position="7"/>
        <end position="266"/>
    </location>
</feature>
<accession>A0AAE3SN06</accession>
<organism evidence="9 10">
    <name type="scientific">Lentiprolixibacter aurantiacus</name>
    <dbReference type="NCBI Taxonomy" id="2993939"/>
    <lineage>
        <taxon>Bacteria</taxon>
        <taxon>Pseudomonadati</taxon>
        <taxon>Bacteroidota</taxon>
        <taxon>Flavobacteriia</taxon>
        <taxon>Flavobacteriales</taxon>
        <taxon>Flavobacteriaceae</taxon>
        <taxon>Lentiprolixibacter</taxon>
    </lineage>
</organism>
<keyword evidence="10" id="KW-1185">Reference proteome</keyword>
<dbReference type="InterPro" id="IPR053934">
    <property type="entry name" value="HTTM_dom"/>
</dbReference>
<keyword evidence="6" id="KW-0456">Lyase</keyword>
<keyword evidence="2 7" id="KW-0812">Transmembrane</keyword>
<feature type="transmembrane region" description="Helical" evidence="7">
    <location>
        <begin position="110"/>
        <end position="128"/>
    </location>
</feature>
<dbReference type="PANTHER" id="PTHR12639">
    <property type="entry name" value="VITAMIN K-DEPENDENT GAMMA-CARBOXYLASE"/>
    <property type="match status" value="1"/>
</dbReference>
<dbReference type="GO" id="GO:0019842">
    <property type="term" value="F:vitamin binding"/>
    <property type="evidence" value="ECO:0007669"/>
    <property type="project" value="TreeGrafter"/>
</dbReference>
<dbReference type="InterPro" id="IPR053935">
    <property type="entry name" value="VKGC_lumenal_dom"/>
</dbReference>
<evidence type="ECO:0000256" key="2">
    <source>
        <dbReference type="ARBA" id="ARBA00022692"/>
    </source>
</evidence>
<feature type="transmembrane region" description="Helical" evidence="7">
    <location>
        <begin position="235"/>
        <end position="262"/>
    </location>
</feature>
<dbReference type="Pfam" id="PF22777">
    <property type="entry name" value="VKGC_lumenal_dom"/>
    <property type="match status" value="1"/>
</dbReference>
<name>A0AAE3SN06_9FLAO</name>
<dbReference type="InterPro" id="IPR007782">
    <property type="entry name" value="VKG_COase"/>
</dbReference>
<evidence type="ECO:0000256" key="1">
    <source>
        <dbReference type="ARBA" id="ARBA00004127"/>
    </source>
</evidence>
<dbReference type="AlphaFoldDB" id="A0AAE3SN06"/>
<dbReference type="GO" id="GO:0012505">
    <property type="term" value="C:endomembrane system"/>
    <property type="evidence" value="ECO:0007669"/>
    <property type="project" value="UniProtKB-SubCell"/>
</dbReference>
<reference evidence="9" key="1">
    <citation type="submission" date="2022-11" db="EMBL/GenBank/DDBJ databases">
        <title>The characterization of three novel Bacteroidetes species and genomic analysis of their roles in tidal elemental geochemical cycles.</title>
        <authorList>
            <person name="Ma K.-J."/>
        </authorList>
    </citation>
    <scope>NUCLEOTIDE SEQUENCE</scope>
    <source>
        <strain evidence="9">M415</strain>
    </source>
</reference>
<feature type="transmembrane region" description="Helical" evidence="7">
    <location>
        <begin position="149"/>
        <end position="167"/>
    </location>
</feature>
<dbReference type="Pfam" id="PF05090">
    <property type="entry name" value="HTTM"/>
    <property type="match status" value="1"/>
</dbReference>
<dbReference type="Proteomes" id="UP001207116">
    <property type="component" value="Unassembled WGS sequence"/>
</dbReference>
<keyword evidence="5" id="KW-1015">Disulfide bond</keyword>